<dbReference type="InParanoid" id="A0A369KC34"/>
<dbReference type="AlphaFoldDB" id="A0A369KC34"/>
<sequence length="68" mass="7608">MDVNAGALLADNEYDVTDMAIWEKHGDTSTFWEAWITTALRVLILLDFGTIWIISITDSKSTNPKPPP</sequence>
<dbReference type="EMBL" id="LUEZ02000006">
    <property type="protein sequence ID" value="RDB30215.1"/>
    <property type="molecule type" value="Genomic_DNA"/>
</dbReference>
<keyword evidence="3" id="KW-1185">Reference proteome</keyword>
<keyword evidence="1" id="KW-0472">Membrane</keyword>
<name>A0A369KC34_HYPMA</name>
<organism evidence="2 3">
    <name type="scientific">Hypsizygus marmoreus</name>
    <name type="common">White beech mushroom</name>
    <name type="synonym">Agaricus marmoreus</name>
    <dbReference type="NCBI Taxonomy" id="39966"/>
    <lineage>
        <taxon>Eukaryota</taxon>
        <taxon>Fungi</taxon>
        <taxon>Dikarya</taxon>
        <taxon>Basidiomycota</taxon>
        <taxon>Agaricomycotina</taxon>
        <taxon>Agaricomycetes</taxon>
        <taxon>Agaricomycetidae</taxon>
        <taxon>Agaricales</taxon>
        <taxon>Tricholomatineae</taxon>
        <taxon>Lyophyllaceae</taxon>
        <taxon>Hypsizygus</taxon>
    </lineage>
</organism>
<protein>
    <submittedName>
        <fullName evidence="2">Uncharacterized protein</fullName>
    </submittedName>
</protein>
<evidence type="ECO:0000313" key="2">
    <source>
        <dbReference type="EMBL" id="RDB30215.1"/>
    </source>
</evidence>
<proteinExistence type="predicted"/>
<accession>A0A369KC34</accession>
<evidence type="ECO:0000313" key="3">
    <source>
        <dbReference type="Proteomes" id="UP000076154"/>
    </source>
</evidence>
<feature type="transmembrane region" description="Helical" evidence="1">
    <location>
        <begin position="34"/>
        <end position="55"/>
    </location>
</feature>
<gene>
    <name evidence="2" type="ORF">Hypma_010427</name>
</gene>
<comment type="caution">
    <text evidence="2">The sequence shown here is derived from an EMBL/GenBank/DDBJ whole genome shotgun (WGS) entry which is preliminary data.</text>
</comment>
<reference evidence="2" key="1">
    <citation type="submission" date="2018-04" db="EMBL/GenBank/DDBJ databases">
        <title>Whole genome sequencing of Hypsizygus marmoreus.</title>
        <authorList>
            <person name="Choi I.-G."/>
            <person name="Min B."/>
            <person name="Kim J.-G."/>
            <person name="Kim S."/>
            <person name="Oh Y.-L."/>
            <person name="Kong W.-S."/>
            <person name="Park H."/>
            <person name="Jeong J."/>
            <person name="Song E.-S."/>
        </authorList>
    </citation>
    <scope>NUCLEOTIDE SEQUENCE [LARGE SCALE GENOMIC DNA]</scope>
    <source>
        <strain evidence="2">51987-8</strain>
    </source>
</reference>
<evidence type="ECO:0000256" key="1">
    <source>
        <dbReference type="SAM" id="Phobius"/>
    </source>
</evidence>
<dbReference type="Proteomes" id="UP000076154">
    <property type="component" value="Unassembled WGS sequence"/>
</dbReference>
<keyword evidence="1" id="KW-1133">Transmembrane helix</keyword>
<keyword evidence="1" id="KW-0812">Transmembrane</keyword>